<dbReference type="PRINTS" id="PR01438">
    <property type="entry name" value="UNVRSLSTRESS"/>
</dbReference>
<evidence type="ECO:0000256" key="1">
    <source>
        <dbReference type="ARBA" id="ARBA00008791"/>
    </source>
</evidence>
<proteinExistence type="inferred from homology"/>
<dbReference type="PANTHER" id="PTHR46268">
    <property type="entry name" value="STRESS RESPONSE PROTEIN NHAX"/>
    <property type="match status" value="1"/>
</dbReference>
<dbReference type="PANTHER" id="PTHR46268:SF6">
    <property type="entry name" value="UNIVERSAL STRESS PROTEIN UP12"/>
    <property type="match status" value="1"/>
</dbReference>
<dbReference type="Gene3D" id="3.40.50.12370">
    <property type="match status" value="1"/>
</dbReference>
<evidence type="ECO:0000259" key="2">
    <source>
        <dbReference type="Pfam" id="PF00582"/>
    </source>
</evidence>
<comment type="similarity">
    <text evidence="1">Belongs to the universal stress protein A family.</text>
</comment>
<dbReference type="InterPro" id="IPR006016">
    <property type="entry name" value="UspA"/>
</dbReference>
<reference evidence="3 4" key="1">
    <citation type="submission" date="2020-08" db="EMBL/GenBank/DDBJ databases">
        <title>Genomic Encyclopedia of Type Strains, Phase IV (KMG-IV): sequencing the most valuable type-strain genomes for metagenomic binning, comparative biology and taxonomic classification.</title>
        <authorList>
            <person name="Goeker M."/>
        </authorList>
    </citation>
    <scope>NUCLEOTIDE SEQUENCE [LARGE SCALE GENOMIC DNA]</scope>
    <source>
        <strain evidence="3 4">DSM 105074</strain>
    </source>
</reference>
<evidence type="ECO:0000313" key="3">
    <source>
        <dbReference type="EMBL" id="MBB5285004.1"/>
    </source>
</evidence>
<accession>A0A840TNS0</accession>
<sequence>MKRILVATDFSANAATALTLAKRIALSDQAVLYLTHVFRPPFMEVTGPADRILSTLDEAEKLAEDELLHLRRELQADGLEVKTDFRYGAAADGVLKAITELQPDLVVLGRTGRGNALDRLLGTVASRVALKAPCPVLVVPENSPRRAIQSIVYATQLERVETGALGFVFELARQSSARITLLKINASDQLNLFDDEQFIFDIRQQFPNEHFDFEQMDAPSVRDGLSTYTAAHQTDLLVVANQPRDWLASVLNPSLSKELVLEVPTPLLVCHLDKI</sequence>
<dbReference type="InterPro" id="IPR006015">
    <property type="entry name" value="Universal_stress_UspA"/>
</dbReference>
<feature type="domain" description="UspA" evidence="2">
    <location>
        <begin position="1"/>
        <end position="140"/>
    </location>
</feature>
<gene>
    <name evidence="3" type="ORF">HNQ92_003152</name>
</gene>
<dbReference type="AlphaFoldDB" id="A0A840TNS0"/>
<protein>
    <submittedName>
        <fullName evidence="3">Nucleotide-binding universal stress UspA family protein</fullName>
    </submittedName>
</protein>
<keyword evidence="4" id="KW-1185">Reference proteome</keyword>
<dbReference type="Pfam" id="PF00582">
    <property type="entry name" value="Usp"/>
    <property type="match status" value="1"/>
</dbReference>
<name>A0A840TNS0_9BACT</name>
<dbReference type="RefSeq" id="WP_184174943.1">
    <property type="nucleotide sequence ID" value="NZ_JACHGF010000004.1"/>
</dbReference>
<organism evidence="3 4">
    <name type="scientific">Rhabdobacter roseus</name>
    <dbReference type="NCBI Taxonomy" id="1655419"/>
    <lineage>
        <taxon>Bacteria</taxon>
        <taxon>Pseudomonadati</taxon>
        <taxon>Bacteroidota</taxon>
        <taxon>Cytophagia</taxon>
        <taxon>Cytophagales</taxon>
        <taxon>Cytophagaceae</taxon>
        <taxon>Rhabdobacter</taxon>
    </lineage>
</organism>
<evidence type="ECO:0000313" key="4">
    <source>
        <dbReference type="Proteomes" id="UP000557307"/>
    </source>
</evidence>
<dbReference type="SUPFAM" id="SSF52402">
    <property type="entry name" value="Adenine nucleotide alpha hydrolases-like"/>
    <property type="match status" value="2"/>
</dbReference>
<dbReference type="Proteomes" id="UP000557307">
    <property type="component" value="Unassembled WGS sequence"/>
</dbReference>
<dbReference type="CDD" id="cd00293">
    <property type="entry name" value="USP-like"/>
    <property type="match status" value="1"/>
</dbReference>
<dbReference type="EMBL" id="JACHGF010000004">
    <property type="protein sequence ID" value="MBB5285004.1"/>
    <property type="molecule type" value="Genomic_DNA"/>
</dbReference>
<comment type="caution">
    <text evidence="3">The sequence shown here is derived from an EMBL/GenBank/DDBJ whole genome shotgun (WGS) entry which is preliminary data.</text>
</comment>